<accession>A0ABV4CSE2</accession>
<dbReference type="Proteomes" id="UP001565200">
    <property type="component" value="Unassembled WGS sequence"/>
</dbReference>
<dbReference type="PANTHER" id="PTHR35532:SF5">
    <property type="entry name" value="CARBOHYDRATE-BINDING DOMAIN-CONTAINING PROTEIN"/>
    <property type="match status" value="1"/>
</dbReference>
<name>A0ABV4CSE2_9BACT</name>
<proteinExistence type="predicted"/>
<dbReference type="RefSeq" id="WP_121698122.1">
    <property type="nucleotide sequence ID" value="NZ_JBCLPP010000003.1"/>
</dbReference>
<gene>
    <name evidence="1" type="ORF">AAK873_01600</name>
</gene>
<keyword evidence="2" id="KW-1185">Reference proteome</keyword>
<dbReference type="Gene3D" id="2.60.120.260">
    <property type="entry name" value="Galactose-binding domain-like"/>
    <property type="match status" value="2"/>
</dbReference>
<organism evidence="1 2">
    <name type="scientific">Heminiphilus faecis</name>
    <dbReference type="NCBI Taxonomy" id="2601703"/>
    <lineage>
        <taxon>Bacteria</taxon>
        <taxon>Pseudomonadati</taxon>
        <taxon>Bacteroidota</taxon>
        <taxon>Bacteroidia</taxon>
        <taxon>Bacteroidales</taxon>
        <taxon>Muribaculaceae</taxon>
        <taxon>Heminiphilus</taxon>
    </lineage>
</organism>
<dbReference type="EMBL" id="JBCLPP010000003">
    <property type="protein sequence ID" value="MEY8244309.1"/>
    <property type="molecule type" value="Genomic_DNA"/>
</dbReference>
<dbReference type="SUPFAM" id="SSF54001">
    <property type="entry name" value="Cysteine proteinases"/>
    <property type="match status" value="1"/>
</dbReference>
<dbReference type="PANTHER" id="PTHR35532">
    <property type="entry name" value="SIMILAR TO POLYHYDROXYALKANOATE DEPOLYMERASE"/>
    <property type="match status" value="1"/>
</dbReference>
<evidence type="ECO:0000313" key="2">
    <source>
        <dbReference type="Proteomes" id="UP001565200"/>
    </source>
</evidence>
<reference evidence="1 2" key="1">
    <citation type="submission" date="2024-03" db="EMBL/GenBank/DDBJ databases">
        <title>Mouse gut bacterial collection (mGBC) of GemPharmatech.</title>
        <authorList>
            <person name="He Y."/>
            <person name="Dong L."/>
            <person name="Wu D."/>
            <person name="Gao X."/>
            <person name="Lin Z."/>
        </authorList>
    </citation>
    <scope>NUCLEOTIDE SEQUENCE [LARGE SCALE GENOMIC DNA]</scope>
    <source>
        <strain evidence="1 2">54-13</strain>
    </source>
</reference>
<comment type="caution">
    <text evidence="1">The sequence shown here is derived from an EMBL/GenBank/DDBJ whole genome shotgun (WGS) entry which is preliminary data.</text>
</comment>
<dbReference type="SUPFAM" id="SSF49785">
    <property type="entry name" value="Galactose-binding domain-like"/>
    <property type="match status" value="1"/>
</dbReference>
<sequence length="612" mass="69005">MLRYIFAIALATILSCCSGGRYSAEIEYVLELAGDNRTELETVLNHYSTNKDDSMKLRAAEFLIINMPGKYTEEYDAPWEDVAAALYRWYDIKDKDSLLHSHGIGKPHIKEDVKHISAKYLIDNIDRSFDSWDKAPWKEQIDFETFCEEILPYRIGHEPLENWRQKATMTFSDLQKFFDTNPDITIAEACSMVNRLLPRFTWVTYPVPPMNYSMCMATPRGTCDEMCALAMFAMRALAIPVTRDFTPAWPNSTGGHAWNSVYIGDGKHTSFMGTEYAPGEEHLGTRLKKAKVYRDDFASTTDVSDEYNDCRYSASVPVDKSYGNSEIHLLSAGKRATTSVAITNAENDTARFRNIGKDILYAPAVLINGQYNIVGHPFMMEASGRINVLSGNNGYELLEIKDIGFEQSMLFRMQGGVFEGADNADFSDRKVLYTITDIPTAAFSRVRIPDCNKYRYVRYVAPNGANGNVAEIMFYDDAGHKLSGQCIGTAGSWYNSGSTCDKVFDGDVYTAFDAPQGYGDYAWAGLDLGHKSTIAEISYHPRIEDCRPVEGRTYEIFGLINGSHELIGRFKAHGQSIEASLPGNTPLYIRDTVRDMESYRYFIIRNGKQIWL</sequence>
<dbReference type="InterPro" id="IPR038765">
    <property type="entry name" value="Papain-like_cys_pep_sf"/>
</dbReference>
<protein>
    <submittedName>
        <fullName evidence="1">Transglutaminase domain-containing protein</fullName>
    </submittedName>
</protein>
<evidence type="ECO:0000313" key="1">
    <source>
        <dbReference type="EMBL" id="MEY8244309.1"/>
    </source>
</evidence>
<dbReference type="InterPro" id="IPR008979">
    <property type="entry name" value="Galactose-bd-like_sf"/>
</dbReference>
<dbReference type="PROSITE" id="PS51257">
    <property type="entry name" value="PROKAR_LIPOPROTEIN"/>
    <property type="match status" value="1"/>
</dbReference>